<dbReference type="InterPro" id="IPR026234">
    <property type="entry name" value="MRGPCRFAMILY"/>
</dbReference>
<dbReference type="OrthoDB" id="9631784at2759"/>
<feature type="transmembrane region" description="Helical" evidence="11">
    <location>
        <begin position="133"/>
        <end position="159"/>
    </location>
</feature>
<keyword evidence="14" id="KW-1185">Reference proteome</keyword>
<keyword evidence="3 9" id="KW-0812">Transmembrane</keyword>
<dbReference type="PANTHER" id="PTHR11334">
    <property type="entry name" value="MAS-RELATED G-PROTEIN COUPLED RECEPTOR"/>
    <property type="match status" value="1"/>
</dbReference>
<evidence type="ECO:0000256" key="3">
    <source>
        <dbReference type="ARBA" id="ARBA00022692"/>
    </source>
</evidence>
<organism evidence="13 14">
    <name type="scientific">Fukomys damarensis</name>
    <name type="common">Damaraland mole rat</name>
    <name type="synonym">Cryptomys damarensis</name>
    <dbReference type="NCBI Taxonomy" id="885580"/>
    <lineage>
        <taxon>Eukaryota</taxon>
        <taxon>Metazoa</taxon>
        <taxon>Chordata</taxon>
        <taxon>Craniata</taxon>
        <taxon>Vertebrata</taxon>
        <taxon>Euteleostomi</taxon>
        <taxon>Mammalia</taxon>
        <taxon>Eutheria</taxon>
        <taxon>Euarchontoglires</taxon>
        <taxon>Glires</taxon>
        <taxon>Rodentia</taxon>
        <taxon>Hystricomorpha</taxon>
        <taxon>Bathyergidae</taxon>
        <taxon>Fukomys</taxon>
    </lineage>
</organism>
<dbReference type="eggNOG" id="ENOG502RTWA">
    <property type="taxonomic scope" value="Eukaryota"/>
</dbReference>
<comment type="subcellular location">
    <subcellularLocation>
        <location evidence="1">Cell membrane</location>
        <topology evidence="1">Multi-pass membrane protein</topology>
    </subcellularLocation>
</comment>
<keyword evidence="6 11" id="KW-0472">Membrane</keyword>
<reference evidence="13 14" key="1">
    <citation type="submission" date="2013-11" db="EMBL/GenBank/DDBJ databases">
        <title>The Damaraland mole rat (Fukomys damarensis) genome and evolution of African mole rats.</title>
        <authorList>
            <person name="Gladyshev V.N."/>
            <person name="Fang X."/>
        </authorList>
    </citation>
    <scope>NUCLEOTIDE SEQUENCE [LARGE SCALE GENOMIC DNA]</scope>
    <source>
        <tissue evidence="13">Liver</tissue>
    </source>
</reference>
<dbReference type="PROSITE" id="PS00237">
    <property type="entry name" value="G_PROTEIN_RECEP_F1_1"/>
    <property type="match status" value="1"/>
</dbReference>
<protein>
    <submittedName>
        <fullName evidence="13">Mas-related G-protein coupled receptor member X3</fullName>
    </submittedName>
</protein>
<dbReference type="PRINTS" id="PR02108">
    <property type="entry name" value="MRGPCRFAMILY"/>
</dbReference>
<dbReference type="PRINTS" id="PR00237">
    <property type="entry name" value="GPCRRHODOPSN"/>
</dbReference>
<feature type="transmembrane region" description="Helical" evidence="11">
    <location>
        <begin position="171"/>
        <end position="194"/>
    </location>
</feature>
<dbReference type="EMBL" id="KN120852">
    <property type="protein sequence ID" value="KFO37434.1"/>
    <property type="molecule type" value="Genomic_DNA"/>
</dbReference>
<dbReference type="InterPro" id="IPR017452">
    <property type="entry name" value="GPCR_Rhodpsn_7TM"/>
</dbReference>
<evidence type="ECO:0000256" key="1">
    <source>
        <dbReference type="ARBA" id="ARBA00004651"/>
    </source>
</evidence>
<dbReference type="OMA" id="NPMNETI"/>
<dbReference type="Pfam" id="PF00001">
    <property type="entry name" value="7tm_1"/>
    <property type="match status" value="1"/>
</dbReference>
<keyword evidence="5 9" id="KW-0297">G-protein coupled receptor</keyword>
<accession>A0A091DZ84</accession>
<dbReference type="Proteomes" id="UP000028990">
    <property type="component" value="Unassembled WGS sequence"/>
</dbReference>
<comment type="similarity">
    <text evidence="9">Belongs to the G-protein coupled receptor 1 family.</text>
</comment>
<feature type="region of interest" description="Disordered" evidence="10">
    <location>
        <begin position="298"/>
        <end position="317"/>
    </location>
</feature>
<dbReference type="GO" id="GO:0005886">
    <property type="term" value="C:plasma membrane"/>
    <property type="evidence" value="ECO:0007669"/>
    <property type="project" value="UniProtKB-SubCell"/>
</dbReference>
<evidence type="ECO:0000256" key="10">
    <source>
        <dbReference type="SAM" id="MobiDB-lite"/>
    </source>
</evidence>
<feature type="transmembrane region" description="Helical" evidence="11">
    <location>
        <begin position="206"/>
        <end position="230"/>
    </location>
</feature>
<feature type="transmembrane region" description="Helical" evidence="11">
    <location>
        <begin position="20"/>
        <end position="45"/>
    </location>
</feature>
<evidence type="ECO:0000256" key="9">
    <source>
        <dbReference type="RuleBase" id="RU000688"/>
    </source>
</evidence>
<dbReference type="Gene3D" id="1.20.1070.10">
    <property type="entry name" value="Rhodopsin 7-helix transmembrane proteins"/>
    <property type="match status" value="1"/>
</dbReference>
<proteinExistence type="inferred from homology"/>
<gene>
    <name evidence="13" type="ORF">H920_01161</name>
</gene>
<evidence type="ECO:0000256" key="2">
    <source>
        <dbReference type="ARBA" id="ARBA00022475"/>
    </source>
</evidence>
<keyword evidence="8 9" id="KW-0807">Transducer</keyword>
<dbReference type="SUPFAM" id="SSF81321">
    <property type="entry name" value="Family A G protein-coupled receptor-like"/>
    <property type="match status" value="1"/>
</dbReference>
<keyword evidence="7 9" id="KW-0675">Receptor</keyword>
<evidence type="ECO:0000256" key="8">
    <source>
        <dbReference type="ARBA" id="ARBA00023224"/>
    </source>
</evidence>
<sequence>MNQTTLKNNSTFHSLSALEVVTLPVLTVICALAGLPGNVVVLWLLGFRVSRNPISVYILNLATSDFLYLFCLLVFYLWELSDCFDFKYYIYIHAVGMLSYTMGLFMLSAISVERCLAVLFPIWYHCHRPRHMSAVMCVLLWALSLLLTMLLHVSCSSFFSKDELCLIMHSVIAPCLIFVFVILCGSSLTLLVRMLCSSRRLQLTRLYVTIGLTVLFFLLCCLPAGIMWALQATVDFQIQFSTFTVFERTAHLLSSINSGVNPIIYFFVGSFRQKQKQWQQRQHSLKLFLQNALEDIAEGEKSRESPPHKSVEMLEPP</sequence>
<keyword evidence="4 11" id="KW-1133">Transmembrane helix</keyword>
<feature type="transmembrane region" description="Helical" evidence="11">
    <location>
        <begin position="250"/>
        <end position="271"/>
    </location>
</feature>
<dbReference type="PANTHER" id="PTHR11334:SF29">
    <property type="entry name" value="MAS-RELATED G-PROTEIN COUPLED RECEPTOR MEMBER X2"/>
    <property type="match status" value="1"/>
</dbReference>
<evidence type="ECO:0000256" key="7">
    <source>
        <dbReference type="ARBA" id="ARBA00023170"/>
    </source>
</evidence>
<evidence type="ECO:0000313" key="13">
    <source>
        <dbReference type="EMBL" id="KFO37434.1"/>
    </source>
</evidence>
<evidence type="ECO:0000256" key="5">
    <source>
        <dbReference type="ARBA" id="ARBA00023040"/>
    </source>
</evidence>
<dbReference type="PROSITE" id="PS50262">
    <property type="entry name" value="G_PROTEIN_RECEP_F1_2"/>
    <property type="match status" value="1"/>
</dbReference>
<evidence type="ECO:0000256" key="4">
    <source>
        <dbReference type="ARBA" id="ARBA00022989"/>
    </source>
</evidence>
<evidence type="ECO:0000313" key="14">
    <source>
        <dbReference type="Proteomes" id="UP000028990"/>
    </source>
</evidence>
<dbReference type="AlphaFoldDB" id="A0A091DZ84"/>
<evidence type="ECO:0000256" key="11">
    <source>
        <dbReference type="SAM" id="Phobius"/>
    </source>
</evidence>
<keyword evidence="2" id="KW-1003">Cell membrane</keyword>
<name>A0A091DZ84_FUKDA</name>
<evidence type="ECO:0000256" key="6">
    <source>
        <dbReference type="ARBA" id="ARBA00023136"/>
    </source>
</evidence>
<evidence type="ECO:0000259" key="12">
    <source>
        <dbReference type="PROSITE" id="PS50262"/>
    </source>
</evidence>
<feature type="transmembrane region" description="Helical" evidence="11">
    <location>
        <begin position="90"/>
        <end position="112"/>
    </location>
</feature>
<dbReference type="FunFam" id="1.20.1070.10:FF:000140">
    <property type="entry name" value="Mas-related G-protein coupled receptor member X2"/>
    <property type="match status" value="1"/>
</dbReference>
<dbReference type="InterPro" id="IPR000276">
    <property type="entry name" value="GPCR_Rhodpsn"/>
</dbReference>
<feature type="transmembrane region" description="Helical" evidence="11">
    <location>
        <begin position="57"/>
        <end position="78"/>
    </location>
</feature>
<dbReference type="GO" id="GO:0004930">
    <property type="term" value="F:G protein-coupled receptor activity"/>
    <property type="evidence" value="ECO:0007669"/>
    <property type="project" value="UniProtKB-KW"/>
</dbReference>
<feature type="domain" description="G-protein coupled receptors family 1 profile" evidence="12">
    <location>
        <begin position="37"/>
        <end position="265"/>
    </location>
</feature>